<dbReference type="Pfam" id="PF00105">
    <property type="entry name" value="zf-C4"/>
    <property type="match status" value="1"/>
</dbReference>
<dbReference type="RefSeq" id="XP_003116484.2">
    <property type="nucleotide sequence ID" value="XM_003116436.2"/>
</dbReference>
<dbReference type="InParanoid" id="E3LHC7"/>
<dbReference type="SMART" id="SM00430">
    <property type="entry name" value="HOLI"/>
    <property type="match status" value="1"/>
</dbReference>
<dbReference type="Gene3D" id="1.10.565.10">
    <property type="entry name" value="Retinoid X Receptor"/>
    <property type="match status" value="1"/>
</dbReference>
<dbReference type="CTD" id="9818116"/>
<keyword evidence="14" id="KW-1185">Reference proteome</keyword>
<gene>
    <name evidence="13" type="ORF">CRE_08755</name>
</gene>
<dbReference type="PANTHER" id="PTHR45680:SF9">
    <property type="entry name" value="NUCLEAR HORMONE RECEPTOR FAMILY-RELATED"/>
    <property type="match status" value="1"/>
</dbReference>
<dbReference type="Pfam" id="PF00104">
    <property type="entry name" value="Hormone_recep"/>
    <property type="match status" value="1"/>
</dbReference>
<dbReference type="KEGG" id="crq:GCK72_019998"/>
<dbReference type="GO" id="GO:0043565">
    <property type="term" value="F:sequence-specific DNA binding"/>
    <property type="evidence" value="ECO:0007669"/>
    <property type="project" value="InterPro"/>
</dbReference>
<dbReference type="Proteomes" id="UP000008281">
    <property type="component" value="Unassembled WGS sequence"/>
</dbReference>
<dbReference type="PROSITE" id="PS51843">
    <property type="entry name" value="NR_LBD"/>
    <property type="match status" value="1"/>
</dbReference>
<evidence type="ECO:0000313" key="13">
    <source>
        <dbReference type="EMBL" id="EFO95380.1"/>
    </source>
</evidence>
<keyword evidence="5 10" id="KW-0805">Transcription regulation</keyword>
<evidence type="ECO:0000256" key="9">
    <source>
        <dbReference type="ARBA" id="ARBA00023242"/>
    </source>
</evidence>
<dbReference type="InterPro" id="IPR051152">
    <property type="entry name" value="C.elegans_Orphan_NR"/>
</dbReference>
<keyword evidence="8 10" id="KW-0675">Receptor</keyword>
<evidence type="ECO:0000256" key="8">
    <source>
        <dbReference type="ARBA" id="ARBA00023170"/>
    </source>
</evidence>
<keyword evidence="3 10" id="KW-0863">Zinc-finger</keyword>
<dbReference type="InterPro" id="IPR013088">
    <property type="entry name" value="Znf_NHR/GATA"/>
</dbReference>
<comment type="similarity">
    <text evidence="1 10">Belongs to the nuclear hormone receptor family.</text>
</comment>
<evidence type="ECO:0000256" key="10">
    <source>
        <dbReference type="RuleBase" id="RU004334"/>
    </source>
</evidence>
<dbReference type="OrthoDB" id="5792702at2759"/>
<dbReference type="GO" id="GO:0003700">
    <property type="term" value="F:DNA-binding transcription factor activity"/>
    <property type="evidence" value="ECO:0007669"/>
    <property type="project" value="InterPro"/>
</dbReference>
<dbReference type="eggNOG" id="KOG3575">
    <property type="taxonomic scope" value="Eukaryota"/>
</dbReference>
<evidence type="ECO:0000259" key="12">
    <source>
        <dbReference type="PROSITE" id="PS51843"/>
    </source>
</evidence>
<keyword evidence="7 10" id="KW-0804">Transcription</keyword>
<dbReference type="SUPFAM" id="SSF48508">
    <property type="entry name" value="Nuclear receptor ligand-binding domain"/>
    <property type="match status" value="1"/>
</dbReference>
<dbReference type="InterPro" id="IPR035500">
    <property type="entry name" value="NHR-like_dom_sf"/>
</dbReference>
<evidence type="ECO:0000256" key="7">
    <source>
        <dbReference type="ARBA" id="ARBA00023163"/>
    </source>
</evidence>
<evidence type="ECO:0000256" key="6">
    <source>
        <dbReference type="ARBA" id="ARBA00023125"/>
    </source>
</evidence>
<accession>E3LHC7</accession>
<comment type="subcellular location">
    <subcellularLocation>
        <location evidence="10">Nucleus</location>
    </subcellularLocation>
</comment>
<keyword evidence="4 10" id="KW-0862">Zinc</keyword>
<dbReference type="STRING" id="31234.E3LHC7"/>
<dbReference type="PROSITE" id="PS00031">
    <property type="entry name" value="NUCLEAR_REC_DBD_1"/>
    <property type="match status" value="1"/>
</dbReference>
<feature type="domain" description="NR LBD" evidence="12">
    <location>
        <begin position="135"/>
        <end position="407"/>
    </location>
</feature>
<dbReference type="InterPro" id="IPR001628">
    <property type="entry name" value="Znf_hrmn_rcpt"/>
</dbReference>
<dbReference type="AlphaFoldDB" id="E3LHC7"/>
<dbReference type="EMBL" id="DS268409">
    <property type="protein sequence ID" value="EFO95380.1"/>
    <property type="molecule type" value="Genomic_DNA"/>
</dbReference>
<dbReference type="PRINTS" id="PR00047">
    <property type="entry name" value="STROIDFINGER"/>
</dbReference>
<keyword evidence="9 10" id="KW-0539">Nucleus</keyword>
<protein>
    <submittedName>
        <fullName evidence="13">Uncharacterized protein</fullName>
    </submittedName>
</protein>
<dbReference type="GeneID" id="9818116"/>
<name>E3LHC7_CAERE</name>
<evidence type="ECO:0000256" key="4">
    <source>
        <dbReference type="ARBA" id="ARBA00022833"/>
    </source>
</evidence>
<dbReference type="InterPro" id="IPR000536">
    <property type="entry name" value="Nucl_hrmn_rcpt_lig-bd"/>
</dbReference>
<dbReference type="FunCoup" id="E3LHC7">
    <property type="interactions" value="309"/>
</dbReference>
<organism evidence="14">
    <name type="scientific">Caenorhabditis remanei</name>
    <name type="common">Caenorhabditis vulgaris</name>
    <dbReference type="NCBI Taxonomy" id="31234"/>
    <lineage>
        <taxon>Eukaryota</taxon>
        <taxon>Metazoa</taxon>
        <taxon>Ecdysozoa</taxon>
        <taxon>Nematoda</taxon>
        <taxon>Chromadorea</taxon>
        <taxon>Rhabditida</taxon>
        <taxon>Rhabditina</taxon>
        <taxon>Rhabditomorpha</taxon>
        <taxon>Rhabditoidea</taxon>
        <taxon>Rhabditidae</taxon>
        <taxon>Peloderinae</taxon>
        <taxon>Caenorhabditis</taxon>
    </lineage>
</organism>
<evidence type="ECO:0000256" key="1">
    <source>
        <dbReference type="ARBA" id="ARBA00005993"/>
    </source>
</evidence>
<dbReference type="OMA" id="GANIFMC"/>
<evidence type="ECO:0000256" key="5">
    <source>
        <dbReference type="ARBA" id="ARBA00023015"/>
    </source>
</evidence>
<evidence type="ECO:0000256" key="3">
    <source>
        <dbReference type="ARBA" id="ARBA00022771"/>
    </source>
</evidence>
<dbReference type="PANTHER" id="PTHR45680">
    <property type="entry name" value="NUCLEAR HORMONE RECEPTOR FAMILY"/>
    <property type="match status" value="1"/>
</dbReference>
<proteinExistence type="inferred from homology"/>
<dbReference type="PROSITE" id="PS51030">
    <property type="entry name" value="NUCLEAR_REC_DBD_2"/>
    <property type="match status" value="1"/>
</dbReference>
<dbReference type="SMART" id="SM00399">
    <property type="entry name" value="ZnF_C4"/>
    <property type="match status" value="1"/>
</dbReference>
<evidence type="ECO:0000259" key="11">
    <source>
        <dbReference type="PROSITE" id="PS51030"/>
    </source>
</evidence>
<dbReference type="Gene3D" id="3.30.50.10">
    <property type="entry name" value="Erythroid Transcription Factor GATA-1, subunit A"/>
    <property type="match status" value="1"/>
</dbReference>
<evidence type="ECO:0000313" key="14">
    <source>
        <dbReference type="Proteomes" id="UP000008281"/>
    </source>
</evidence>
<feature type="domain" description="Nuclear receptor" evidence="11">
    <location>
        <begin position="8"/>
        <end position="86"/>
    </location>
</feature>
<reference evidence="13" key="1">
    <citation type="submission" date="2007-07" db="EMBL/GenBank/DDBJ databases">
        <title>PCAP assembly of the Caenorhabditis remanei genome.</title>
        <authorList>
            <consortium name="The Caenorhabditis remanei Sequencing Consortium"/>
            <person name="Wilson R.K."/>
        </authorList>
    </citation>
    <scope>NUCLEOTIDE SEQUENCE [LARGE SCALE GENOMIC DNA]</scope>
    <source>
        <strain evidence="13">PB4641</strain>
    </source>
</reference>
<sequence length="456" mass="53096">MPAPLYLSGPCEICSQPAHGRHFGVMSCRACAAFFRRAATSKTLRVQDKVCKTGKCTIFEDGKYRCKSCRLQKCLAVGMDVNKFQSDRDLLSNTSNYTKRSKVSPPQSLANFLGRPEFILCCEPEKVSHVKTIVDVSDLVYKAMQILQEDIHLIPFKFDNSLEKLTFAMDDMKLKRGNEKFEVVKTLGKAESLMFFETNFLNAAQWFTGFPEFTELDISVKIEILKSTWLVWLRLEKLAETSAFQRRKILGSDLFMCSEGACLNIEEVEMDLSWCSNYSSEQLRTFMMCDFEQYWRDSVETLIELEPTNIELNFMLIQLCLNEAGKKFQGKILETTDKLLQIQADNLHDYYTKKLKMSNYSSRLSRLMKVNKAIEADVRERKERSYISRVFNLFSIEYSHPEMFETTNRECRRRRGPVGRQKRGTLKDFGCHWKLKIRDQDDKRMSLTCVIFENDR</sequence>
<dbReference type="SUPFAM" id="SSF57716">
    <property type="entry name" value="Glucocorticoid receptor-like (DNA-binding domain)"/>
    <property type="match status" value="1"/>
</dbReference>
<dbReference type="HOGENOM" id="CLU_007368_7_1_1"/>
<keyword evidence="2 10" id="KW-0479">Metal-binding</keyword>
<dbReference type="GO" id="GO:0008270">
    <property type="term" value="F:zinc ion binding"/>
    <property type="evidence" value="ECO:0007669"/>
    <property type="project" value="UniProtKB-KW"/>
</dbReference>
<keyword evidence="6 10" id="KW-0238">DNA-binding</keyword>
<evidence type="ECO:0000256" key="2">
    <source>
        <dbReference type="ARBA" id="ARBA00022723"/>
    </source>
</evidence>
<dbReference type="GO" id="GO:0005634">
    <property type="term" value="C:nucleus"/>
    <property type="evidence" value="ECO:0007669"/>
    <property type="project" value="UniProtKB-SubCell"/>
</dbReference>